<dbReference type="Proteomes" id="UP000589620">
    <property type="component" value="Unassembled WGS sequence"/>
</dbReference>
<dbReference type="RefSeq" id="WP_179455858.1">
    <property type="nucleotide sequence ID" value="NZ_BAAAPX010000001.1"/>
</dbReference>
<feature type="transmembrane region" description="Helical" evidence="2">
    <location>
        <begin position="56"/>
        <end position="75"/>
    </location>
</feature>
<evidence type="ECO:0000313" key="4">
    <source>
        <dbReference type="Proteomes" id="UP000589620"/>
    </source>
</evidence>
<evidence type="ECO:0000313" key="3">
    <source>
        <dbReference type="EMBL" id="NYD74116.1"/>
    </source>
</evidence>
<dbReference type="EMBL" id="JACCBJ010000001">
    <property type="protein sequence ID" value="NYD74116.1"/>
    <property type="molecule type" value="Genomic_DNA"/>
</dbReference>
<accession>A0A852SY74</accession>
<keyword evidence="2" id="KW-0472">Membrane</keyword>
<protein>
    <submittedName>
        <fullName evidence="3">Uncharacterized protein</fullName>
    </submittedName>
</protein>
<evidence type="ECO:0000256" key="2">
    <source>
        <dbReference type="SAM" id="Phobius"/>
    </source>
</evidence>
<keyword evidence="2" id="KW-1133">Transmembrane helix</keyword>
<gene>
    <name evidence="3" type="ORF">BJ963_001635</name>
</gene>
<feature type="region of interest" description="Disordered" evidence="1">
    <location>
        <begin position="81"/>
        <end position="128"/>
    </location>
</feature>
<sequence>MRDHQASGPGRPDILAWSGTLVLGTVGIGLVAIWLAGRAAPPAVPDDALGDILQGAVGVGGLLCVLAVGVGAAMLRERPLSARSHRVRRDPSRHGALARSTVSASVATPVREAAASRPVPPARRARHL</sequence>
<keyword evidence="4" id="KW-1185">Reference proteome</keyword>
<proteinExistence type="predicted"/>
<feature type="transmembrane region" description="Helical" evidence="2">
    <location>
        <begin position="14"/>
        <end position="36"/>
    </location>
</feature>
<name>A0A852SY74_9MICO</name>
<keyword evidence="2" id="KW-0812">Transmembrane</keyword>
<comment type="caution">
    <text evidence="3">The sequence shown here is derived from an EMBL/GenBank/DDBJ whole genome shotgun (WGS) entry which is preliminary data.</text>
</comment>
<dbReference type="AlphaFoldDB" id="A0A852SY74"/>
<evidence type="ECO:0000256" key="1">
    <source>
        <dbReference type="SAM" id="MobiDB-lite"/>
    </source>
</evidence>
<reference evidence="3 4" key="1">
    <citation type="submission" date="2020-07" db="EMBL/GenBank/DDBJ databases">
        <title>Sequencing the genomes of 1000 actinobacteria strains.</title>
        <authorList>
            <person name="Klenk H.-P."/>
        </authorList>
    </citation>
    <scope>NUCLEOTIDE SEQUENCE [LARGE SCALE GENOMIC DNA]</scope>
    <source>
        <strain evidence="3 4">DSM 23871</strain>
    </source>
</reference>
<organism evidence="3 4">
    <name type="scientific">Leifsonia soli</name>
    <dbReference type="NCBI Taxonomy" id="582665"/>
    <lineage>
        <taxon>Bacteria</taxon>
        <taxon>Bacillati</taxon>
        <taxon>Actinomycetota</taxon>
        <taxon>Actinomycetes</taxon>
        <taxon>Micrococcales</taxon>
        <taxon>Microbacteriaceae</taxon>
        <taxon>Leifsonia</taxon>
    </lineage>
</organism>